<dbReference type="RefSeq" id="WP_218830396.1">
    <property type="nucleotide sequence ID" value="NZ_MQWD01000001.1"/>
</dbReference>
<dbReference type="Pfam" id="PF01255">
    <property type="entry name" value="Prenyltransf"/>
    <property type="match status" value="1"/>
</dbReference>
<sequence length="256" mass="27459">MQRTLPIPAGLHVACVMDGNGRWATRQGLPRVAGHRAGAEAFRRVVEAAPGLGVGTLTAYAFSADNWKRPPAEVSALMALLGGYLRSETARLKRAGVRLQLIGRRDRLPGALRNAAARAEWETRGGERLLIRIAVDYSARWAIREAAARLADAPRLGPSASLRGTAEAGRVEAPDDTAFDAALAAALHPDGAPAPPVDLLIRTGGERRLSDFLLWESAYAELLFLDLAWPDVTGATLADALADFRQRERRFGALAA</sequence>
<accession>A0A271IX44</accession>
<feature type="binding site" evidence="2">
    <location>
        <begin position="208"/>
        <end position="210"/>
    </location>
    <ligand>
        <name>substrate</name>
    </ligand>
</feature>
<evidence type="ECO:0000313" key="4">
    <source>
        <dbReference type="Proteomes" id="UP000216339"/>
    </source>
</evidence>
<dbReference type="SUPFAM" id="SSF64005">
    <property type="entry name" value="Undecaprenyl diphosphate synthase"/>
    <property type="match status" value="1"/>
</dbReference>
<comment type="similarity">
    <text evidence="2">Belongs to the UPP synthase family.</text>
</comment>
<feature type="binding site" evidence="2">
    <location>
        <position position="67"/>
    </location>
    <ligand>
        <name>substrate</name>
    </ligand>
</feature>
<feature type="binding site" evidence="2">
    <location>
        <begin position="63"/>
        <end position="65"/>
    </location>
    <ligand>
        <name>substrate</name>
    </ligand>
</feature>
<feature type="binding site" evidence="2">
    <location>
        <position position="202"/>
    </location>
    <ligand>
        <name>substrate</name>
    </ligand>
</feature>
<gene>
    <name evidence="3" type="ORF">BSZ37_04870</name>
</gene>
<dbReference type="PANTHER" id="PTHR10291">
    <property type="entry name" value="DEHYDRODOLICHYL DIPHOSPHATE SYNTHASE FAMILY MEMBER"/>
    <property type="match status" value="1"/>
</dbReference>
<feature type="binding site" evidence="2">
    <location>
        <position position="18"/>
    </location>
    <ligand>
        <name>Mg(2+)</name>
        <dbReference type="ChEBI" id="CHEBI:18420"/>
    </ligand>
</feature>
<dbReference type="PROSITE" id="PS01066">
    <property type="entry name" value="UPP_SYNTHASE"/>
    <property type="match status" value="1"/>
</dbReference>
<keyword evidence="4" id="KW-1185">Reference proteome</keyword>
<dbReference type="PANTHER" id="PTHR10291:SF0">
    <property type="entry name" value="DEHYDRODOLICHYL DIPHOSPHATE SYNTHASE 2"/>
    <property type="match status" value="1"/>
</dbReference>
<keyword evidence="1 2" id="KW-0808">Transferase</keyword>
<dbReference type="GO" id="GO:0000287">
    <property type="term" value="F:magnesium ion binding"/>
    <property type="evidence" value="ECO:0007669"/>
    <property type="project" value="UniProtKB-UniRule"/>
</dbReference>
<evidence type="ECO:0000256" key="2">
    <source>
        <dbReference type="HAMAP-Rule" id="MF_01139"/>
    </source>
</evidence>
<name>A0A271IX44_9BACT</name>
<dbReference type="AlphaFoldDB" id="A0A271IX44"/>
<proteinExistence type="inferred from homology"/>
<organism evidence="3 4">
    <name type="scientific">Rubrivirga marina</name>
    <dbReference type="NCBI Taxonomy" id="1196024"/>
    <lineage>
        <taxon>Bacteria</taxon>
        <taxon>Pseudomonadati</taxon>
        <taxon>Rhodothermota</taxon>
        <taxon>Rhodothermia</taxon>
        <taxon>Rhodothermales</taxon>
        <taxon>Rubricoccaceae</taxon>
        <taxon>Rubrivirga</taxon>
    </lineage>
</organism>
<dbReference type="EC" id="2.5.1.-" evidence="2"/>
<reference evidence="3 4" key="1">
    <citation type="submission" date="2016-11" db="EMBL/GenBank/DDBJ databases">
        <title>Study of marine rhodopsin-containing bacteria.</title>
        <authorList>
            <person name="Yoshizawa S."/>
            <person name="Kumagai Y."/>
            <person name="Kogure K."/>
        </authorList>
    </citation>
    <scope>NUCLEOTIDE SEQUENCE [LARGE SCALE GENOMIC DNA]</scope>
    <source>
        <strain evidence="3 4">SAORIC-28</strain>
    </source>
</reference>
<dbReference type="GO" id="GO:0008834">
    <property type="term" value="F:ditrans,polycis-undecaprenyl-diphosphate synthase [(2E,6E)-farnesyl-diphosphate specific] activity"/>
    <property type="evidence" value="ECO:0007669"/>
    <property type="project" value="TreeGrafter"/>
</dbReference>
<feature type="binding site" evidence="2">
    <location>
        <position position="31"/>
    </location>
    <ligand>
        <name>substrate</name>
    </ligand>
</feature>
<feature type="binding site" evidence="2">
    <location>
        <position position="35"/>
    </location>
    <ligand>
        <name>substrate</name>
    </ligand>
</feature>
<feature type="active site" description="Proton acceptor" evidence="2">
    <location>
        <position position="66"/>
    </location>
</feature>
<protein>
    <recommendedName>
        <fullName evidence="2">Isoprenyl transferase</fullName>
        <ecNumber evidence="2">2.5.1.-</ecNumber>
    </recommendedName>
</protein>
<keyword evidence="2" id="KW-0479">Metal-binding</keyword>
<comment type="cofactor">
    <cofactor evidence="2">
        <name>Mg(2+)</name>
        <dbReference type="ChEBI" id="CHEBI:18420"/>
    </cofactor>
    <text evidence="2">Binds 2 magnesium ions per subunit.</text>
</comment>
<feature type="binding site" evidence="2">
    <location>
        <begin position="19"/>
        <end position="22"/>
    </location>
    <ligand>
        <name>substrate</name>
    </ligand>
</feature>
<dbReference type="GO" id="GO:0016094">
    <property type="term" value="P:polyprenol biosynthetic process"/>
    <property type="evidence" value="ECO:0007669"/>
    <property type="project" value="TreeGrafter"/>
</dbReference>
<comment type="caution">
    <text evidence="3">The sequence shown here is derived from an EMBL/GenBank/DDBJ whole genome shotgun (WGS) entry which is preliminary data.</text>
</comment>
<dbReference type="InterPro" id="IPR036424">
    <property type="entry name" value="UPP_synth-like_sf"/>
</dbReference>
<dbReference type="HAMAP" id="MF_01139">
    <property type="entry name" value="ISPT"/>
    <property type="match status" value="1"/>
</dbReference>
<keyword evidence="2" id="KW-0460">Magnesium</keyword>
<feature type="binding site" evidence="2">
    <location>
        <position position="23"/>
    </location>
    <ligand>
        <name>substrate</name>
    </ligand>
</feature>
<evidence type="ECO:0000313" key="3">
    <source>
        <dbReference type="EMBL" id="PAP75821.1"/>
    </source>
</evidence>
<dbReference type="NCBIfam" id="TIGR00055">
    <property type="entry name" value="uppS"/>
    <property type="match status" value="1"/>
</dbReference>
<dbReference type="Gene3D" id="3.40.1180.10">
    <property type="entry name" value="Decaprenyl diphosphate synthase-like"/>
    <property type="match status" value="1"/>
</dbReference>
<dbReference type="EMBL" id="MQWD01000001">
    <property type="protein sequence ID" value="PAP75821.1"/>
    <property type="molecule type" value="Genomic_DNA"/>
</dbReference>
<dbReference type="CDD" id="cd00475">
    <property type="entry name" value="Cis_IPPS"/>
    <property type="match status" value="1"/>
</dbReference>
<feature type="binding site" evidence="2">
    <location>
        <position position="69"/>
    </location>
    <ligand>
        <name>substrate</name>
    </ligand>
</feature>
<comment type="function">
    <text evidence="2">Catalyzes the condensation of isopentenyl diphosphate (IPP) with allylic pyrophosphates generating different type of terpenoids.</text>
</comment>
<dbReference type="GO" id="GO:0005829">
    <property type="term" value="C:cytosol"/>
    <property type="evidence" value="ECO:0007669"/>
    <property type="project" value="TreeGrafter"/>
</dbReference>
<dbReference type="InterPro" id="IPR018520">
    <property type="entry name" value="UPP_synth-like_CS"/>
</dbReference>
<dbReference type="Proteomes" id="UP000216339">
    <property type="component" value="Unassembled WGS sequence"/>
</dbReference>
<dbReference type="InterPro" id="IPR001441">
    <property type="entry name" value="UPP_synth-like"/>
</dbReference>
<feature type="active site" evidence="2">
    <location>
        <position position="18"/>
    </location>
</feature>
<feature type="binding site" evidence="2">
    <location>
        <position position="221"/>
    </location>
    <ligand>
        <name>Mg(2+)</name>
        <dbReference type="ChEBI" id="CHEBI:18420"/>
    </ligand>
</feature>
<evidence type="ECO:0000256" key="1">
    <source>
        <dbReference type="ARBA" id="ARBA00022679"/>
    </source>
</evidence>
<comment type="subunit">
    <text evidence="2">Homodimer.</text>
</comment>